<evidence type="ECO:0000313" key="2">
    <source>
        <dbReference type="EnsemblPlants" id="PNT61904"/>
    </source>
</evidence>
<organism evidence="1">
    <name type="scientific">Brachypodium distachyon</name>
    <name type="common">Purple false brome</name>
    <name type="synonym">Trachynia distachya</name>
    <dbReference type="NCBI Taxonomy" id="15368"/>
    <lineage>
        <taxon>Eukaryota</taxon>
        <taxon>Viridiplantae</taxon>
        <taxon>Streptophyta</taxon>
        <taxon>Embryophyta</taxon>
        <taxon>Tracheophyta</taxon>
        <taxon>Spermatophyta</taxon>
        <taxon>Magnoliopsida</taxon>
        <taxon>Liliopsida</taxon>
        <taxon>Poales</taxon>
        <taxon>Poaceae</taxon>
        <taxon>BOP clade</taxon>
        <taxon>Pooideae</taxon>
        <taxon>Stipodae</taxon>
        <taxon>Brachypodieae</taxon>
        <taxon>Brachypodium</taxon>
    </lineage>
</organism>
<reference evidence="1" key="2">
    <citation type="submission" date="2017-06" db="EMBL/GenBank/DDBJ databases">
        <title>WGS assembly of Brachypodium distachyon.</title>
        <authorList>
            <consortium name="The International Brachypodium Initiative"/>
            <person name="Lucas S."/>
            <person name="Harmon-Smith M."/>
            <person name="Lail K."/>
            <person name="Tice H."/>
            <person name="Grimwood J."/>
            <person name="Bruce D."/>
            <person name="Barry K."/>
            <person name="Shu S."/>
            <person name="Lindquist E."/>
            <person name="Wang M."/>
            <person name="Pitluck S."/>
            <person name="Vogel J.P."/>
            <person name="Garvin D.F."/>
            <person name="Mockler T.C."/>
            <person name="Schmutz J."/>
            <person name="Rokhsar D."/>
            <person name="Bevan M.W."/>
        </authorList>
    </citation>
    <scope>NUCLEOTIDE SEQUENCE</scope>
    <source>
        <strain evidence="1">Bd21</strain>
    </source>
</reference>
<proteinExistence type="predicted"/>
<gene>
    <name evidence="1" type="ORF">BRADI_5g22737v3</name>
</gene>
<keyword evidence="3" id="KW-1185">Reference proteome</keyword>
<dbReference type="EnsemblPlants" id="PNT61904">
    <property type="protein sequence ID" value="PNT61904"/>
    <property type="gene ID" value="BRADI_5g22737v3"/>
</dbReference>
<dbReference type="AlphaFoldDB" id="A0A2K2CIP0"/>
<protein>
    <submittedName>
        <fullName evidence="1 2">Uncharacterized protein</fullName>
    </submittedName>
</protein>
<reference evidence="1 2" key="1">
    <citation type="journal article" date="2010" name="Nature">
        <title>Genome sequencing and analysis of the model grass Brachypodium distachyon.</title>
        <authorList>
            <consortium name="International Brachypodium Initiative"/>
        </authorList>
    </citation>
    <scope>NUCLEOTIDE SEQUENCE [LARGE SCALE GENOMIC DNA]</scope>
    <source>
        <strain evidence="1 2">Bd21</strain>
    </source>
</reference>
<dbReference type="Gramene" id="PNT61904">
    <property type="protein sequence ID" value="PNT61904"/>
    <property type="gene ID" value="BRADI_5g22737v3"/>
</dbReference>
<reference evidence="2" key="3">
    <citation type="submission" date="2018-08" db="UniProtKB">
        <authorList>
            <consortium name="EnsemblPlants"/>
        </authorList>
    </citation>
    <scope>IDENTIFICATION</scope>
    <source>
        <strain evidence="2">cv. Bd21</strain>
    </source>
</reference>
<accession>A0A2K2CIP0</accession>
<evidence type="ECO:0000313" key="1">
    <source>
        <dbReference type="EMBL" id="PNT61904.1"/>
    </source>
</evidence>
<sequence>MLYTDEPPLPHAWVGCSDAAIIFSVKATKLDDDLEWPCGISSILRNRNLLFNRRPQTTVRRSQRRVSIGYFTQVQEPRSRLWTLLLAGPILRGEAAELSARCSPRFEGFLDDADLWYEDLHKFLALNCGRSDRGYVWLLDGLESVQFFLCLDHERV</sequence>
<dbReference type="Proteomes" id="UP000008810">
    <property type="component" value="Chromosome 5"/>
</dbReference>
<dbReference type="EMBL" id="CM000884">
    <property type="protein sequence ID" value="PNT61904.1"/>
    <property type="molecule type" value="Genomic_DNA"/>
</dbReference>
<name>A0A2K2CIP0_BRADI</name>
<evidence type="ECO:0000313" key="3">
    <source>
        <dbReference type="Proteomes" id="UP000008810"/>
    </source>
</evidence>